<dbReference type="PANTHER" id="PTHR42704">
    <property type="entry name" value="RIBULOSE BISPHOSPHATE CARBOXYLASE"/>
    <property type="match status" value="1"/>
</dbReference>
<feature type="non-terminal residue" evidence="2">
    <location>
        <position position="174"/>
    </location>
</feature>
<dbReference type="GO" id="GO:0016984">
    <property type="term" value="F:ribulose-bisphosphate carboxylase activity"/>
    <property type="evidence" value="ECO:0007669"/>
    <property type="project" value="InterPro"/>
</dbReference>
<feature type="non-terminal residue" evidence="2">
    <location>
        <position position="1"/>
    </location>
</feature>
<evidence type="ECO:0000313" key="2">
    <source>
        <dbReference type="EMBL" id="AHN93993.1"/>
    </source>
</evidence>
<feature type="domain" description="Ribulose bisphosphate carboxylase large subunit C-terminal" evidence="1">
    <location>
        <begin position="2"/>
        <end position="174"/>
    </location>
</feature>
<proteinExistence type="predicted"/>
<dbReference type="InterPro" id="IPR036376">
    <property type="entry name" value="RuBisCO_lsu_C_sf"/>
</dbReference>
<protein>
    <submittedName>
        <fullName evidence="2">Ribulose-1,5-bisphosphate carboylase/oxygenase large subunit</fullName>
    </submittedName>
</protein>
<keyword evidence="2" id="KW-0150">Chloroplast</keyword>
<dbReference type="AlphaFoldDB" id="X2L245"/>
<geneLocation type="chloroplast" evidence="2"/>
<dbReference type="Pfam" id="PF00016">
    <property type="entry name" value="RuBisCO_large"/>
    <property type="match status" value="1"/>
</dbReference>
<name>X2L245_9EUKA</name>
<dbReference type="InterPro" id="IPR033966">
    <property type="entry name" value="RuBisCO"/>
</dbReference>
<dbReference type="GO" id="GO:0000287">
    <property type="term" value="F:magnesium ion binding"/>
    <property type="evidence" value="ECO:0007669"/>
    <property type="project" value="InterPro"/>
</dbReference>
<organism evidence="2">
    <name type="scientific">uncultured marine phototrophic eukaryote</name>
    <dbReference type="NCBI Taxonomy" id="544549"/>
    <lineage>
        <taxon>Eukaryota</taxon>
        <taxon>environmental samples</taxon>
    </lineage>
</organism>
<dbReference type="PANTHER" id="PTHR42704:SF17">
    <property type="entry name" value="RIBULOSE BISPHOSPHATE CARBOXYLASE LARGE CHAIN"/>
    <property type="match status" value="1"/>
</dbReference>
<keyword evidence="2" id="KW-0934">Plastid</keyword>
<dbReference type="EMBL" id="KJ153719">
    <property type="protein sequence ID" value="AHN93993.1"/>
    <property type="molecule type" value="Genomic_DNA"/>
</dbReference>
<dbReference type="InterPro" id="IPR000685">
    <property type="entry name" value="RuBisCO_lsu_C"/>
</dbReference>
<reference evidence="2" key="1">
    <citation type="submission" date="2014-01" db="EMBL/GenBank/DDBJ databases">
        <title>Phytoplankton community diversity influenced by environmental factors in the East China Sea.</title>
        <authorList>
            <person name="Xu Z."/>
        </authorList>
    </citation>
    <scope>NUCLEOTIDE SEQUENCE</scope>
</reference>
<evidence type="ECO:0000259" key="1">
    <source>
        <dbReference type="Pfam" id="PF00016"/>
    </source>
</evidence>
<dbReference type="Gene3D" id="3.20.20.110">
    <property type="entry name" value="Ribulose bisphosphate carboxylase, large subunit, C-terminal domain"/>
    <property type="match status" value="1"/>
</dbReference>
<accession>X2L245</accession>
<sequence>MFWRDRFLFVFEAIYKSQAETGKVKGHYLYPTAGHVDDMIMLALGACELDMPIVMDEYLNAGVTANTTLAHDCHGHGLLLHIHRAMDAVIDRDKNNGIHFRVLANALGMSRGDHLHSRTGTGKLKGERNLTLAFVYLMREADVDNDRDRERYFTLDWDSLPRVMPIASGAIHVW</sequence>
<gene>
    <name evidence="2" type="primary">rbcL</name>
</gene>
<dbReference type="SUPFAM" id="SSF51649">
    <property type="entry name" value="RuBisCo, C-terminal domain"/>
    <property type="match status" value="1"/>
</dbReference>